<feature type="chain" id="PRO_5027091274" description="GPI anchored protein" evidence="2">
    <location>
        <begin position="23"/>
        <end position="235"/>
    </location>
</feature>
<feature type="signal peptide" evidence="2">
    <location>
        <begin position="1"/>
        <end position="22"/>
    </location>
</feature>
<dbReference type="Proteomes" id="UP000504637">
    <property type="component" value="Unplaced"/>
</dbReference>
<dbReference type="AlphaFoldDB" id="A0A6J3MDN9"/>
<reference evidence="4" key="3">
    <citation type="submission" date="2025-08" db="UniProtKB">
        <authorList>
            <consortium name="RefSeq"/>
        </authorList>
    </citation>
    <scope>IDENTIFICATION</scope>
    <source>
        <strain evidence="4">CBS 342.82</strain>
    </source>
</reference>
<sequence length="235" mass="23252">MVRLLNMHLSLMFAAMLAPALAQIDSIPTLIAQITSADVVSTTSASVPTSSYSNFANQFLTQTNSLGVVTGMPSLPAGVSNLSTFTSQPAVVTSQPTVVTAQPAVATIPAALPSGLNTIHLGNASSFVVSVDTSTTIILAGTAAPSTPGPAQTGPTTIVSVINSGPNSGLATTITTTRSRTSGGATPTTDGSYNSDSQTTTAAPTSVNTGAAQVNDFDAVAAAVLGAGALIVAFI</sequence>
<reference evidence="4" key="1">
    <citation type="submission" date="2020-01" db="EMBL/GenBank/DDBJ databases">
        <authorList>
            <consortium name="DOE Joint Genome Institute"/>
            <person name="Haridas S."/>
            <person name="Albert R."/>
            <person name="Binder M."/>
            <person name="Bloem J."/>
            <person name="Labutti K."/>
            <person name="Salamov A."/>
            <person name="Andreopoulos B."/>
            <person name="Baker S.E."/>
            <person name="Barry K."/>
            <person name="Bills G."/>
            <person name="Bluhm B.H."/>
            <person name="Cannon C."/>
            <person name="Castanera R."/>
            <person name="Culley D.E."/>
            <person name="Daum C."/>
            <person name="Ezra D."/>
            <person name="Gonzalez J.B."/>
            <person name="Henrissat B."/>
            <person name="Kuo A."/>
            <person name="Liang C."/>
            <person name="Lipzen A."/>
            <person name="Lutzoni F."/>
            <person name="Magnuson J."/>
            <person name="Mondo S."/>
            <person name="Nolan M."/>
            <person name="Ohm R."/>
            <person name="Pangilinan J."/>
            <person name="Park H.-J."/>
            <person name="Ramirez L."/>
            <person name="Alfaro M."/>
            <person name="Sun H."/>
            <person name="Tritt A."/>
            <person name="Yoshinaga Y."/>
            <person name="Zwiers L.-H."/>
            <person name="Turgeon B.G."/>
            <person name="Goodwin S.B."/>
            <person name="Spatafora J.W."/>
            <person name="Crous P.W."/>
            <person name="Grigoriev I.V."/>
        </authorList>
    </citation>
    <scope>NUCLEOTIDE SEQUENCE</scope>
    <source>
        <strain evidence="4">CBS 342.82</strain>
    </source>
</reference>
<protein>
    <recommendedName>
        <fullName evidence="5">GPI anchored protein</fullName>
    </recommendedName>
</protein>
<gene>
    <name evidence="4" type="ORF">K489DRAFT_367385</name>
</gene>
<feature type="region of interest" description="Disordered" evidence="1">
    <location>
        <begin position="170"/>
        <end position="204"/>
    </location>
</feature>
<evidence type="ECO:0000256" key="2">
    <source>
        <dbReference type="SAM" id="SignalP"/>
    </source>
</evidence>
<feature type="compositionally biased region" description="Polar residues" evidence="1">
    <location>
        <begin position="190"/>
        <end position="204"/>
    </location>
</feature>
<proteinExistence type="predicted"/>
<organism evidence="4">
    <name type="scientific">Dissoconium aciculare CBS 342.82</name>
    <dbReference type="NCBI Taxonomy" id="1314786"/>
    <lineage>
        <taxon>Eukaryota</taxon>
        <taxon>Fungi</taxon>
        <taxon>Dikarya</taxon>
        <taxon>Ascomycota</taxon>
        <taxon>Pezizomycotina</taxon>
        <taxon>Dothideomycetes</taxon>
        <taxon>Dothideomycetidae</taxon>
        <taxon>Mycosphaerellales</taxon>
        <taxon>Dissoconiaceae</taxon>
        <taxon>Dissoconium</taxon>
    </lineage>
</organism>
<reference evidence="4" key="2">
    <citation type="submission" date="2020-04" db="EMBL/GenBank/DDBJ databases">
        <authorList>
            <consortium name="NCBI Genome Project"/>
        </authorList>
    </citation>
    <scope>NUCLEOTIDE SEQUENCE</scope>
    <source>
        <strain evidence="4">CBS 342.82</strain>
    </source>
</reference>
<evidence type="ECO:0000256" key="1">
    <source>
        <dbReference type="SAM" id="MobiDB-lite"/>
    </source>
</evidence>
<dbReference type="OrthoDB" id="5429002at2759"/>
<dbReference type="GeneID" id="54360658"/>
<accession>A0A6J3MDN9</accession>
<keyword evidence="3" id="KW-1185">Reference proteome</keyword>
<evidence type="ECO:0008006" key="5">
    <source>
        <dbReference type="Google" id="ProtNLM"/>
    </source>
</evidence>
<feature type="compositionally biased region" description="Low complexity" evidence="1">
    <location>
        <begin position="171"/>
        <end position="189"/>
    </location>
</feature>
<name>A0A6J3MDN9_9PEZI</name>
<keyword evidence="2" id="KW-0732">Signal</keyword>
<evidence type="ECO:0000313" key="3">
    <source>
        <dbReference type="Proteomes" id="UP000504637"/>
    </source>
</evidence>
<dbReference type="RefSeq" id="XP_033463167.1">
    <property type="nucleotide sequence ID" value="XM_033602858.1"/>
</dbReference>
<evidence type="ECO:0000313" key="4">
    <source>
        <dbReference type="RefSeq" id="XP_033463167.1"/>
    </source>
</evidence>